<proteinExistence type="predicted"/>
<dbReference type="SMART" id="SM00862">
    <property type="entry name" value="Trans_reg_C"/>
    <property type="match status" value="1"/>
</dbReference>
<accession>A0ABT3ZNV4</accession>
<keyword evidence="3 5" id="KW-0238">DNA-binding</keyword>
<keyword evidence="1" id="KW-0597">Phosphoprotein</keyword>
<evidence type="ECO:0000256" key="5">
    <source>
        <dbReference type="PROSITE-ProRule" id="PRU01091"/>
    </source>
</evidence>
<feature type="compositionally biased region" description="Polar residues" evidence="6">
    <location>
        <begin position="225"/>
        <end position="235"/>
    </location>
</feature>
<feature type="domain" description="OmpR/PhoB-type" evidence="8">
    <location>
        <begin position="127"/>
        <end position="226"/>
    </location>
</feature>
<dbReference type="Gene3D" id="1.10.10.10">
    <property type="entry name" value="Winged helix-like DNA-binding domain superfamily/Winged helix DNA-binding domain"/>
    <property type="match status" value="1"/>
</dbReference>
<comment type="caution">
    <text evidence="9">The sequence shown here is derived from an EMBL/GenBank/DDBJ whole genome shotgun (WGS) entry which is preliminary data.</text>
</comment>
<dbReference type="InterPro" id="IPR036388">
    <property type="entry name" value="WH-like_DNA-bd_sf"/>
</dbReference>
<dbReference type="Pfam" id="PF00486">
    <property type="entry name" value="Trans_reg_C"/>
    <property type="match status" value="1"/>
</dbReference>
<dbReference type="InterPro" id="IPR011006">
    <property type="entry name" value="CheY-like_superfamily"/>
</dbReference>
<protein>
    <submittedName>
        <fullName evidence="9">Response regulator transcription factor</fullName>
    </submittedName>
</protein>
<dbReference type="InterPro" id="IPR001789">
    <property type="entry name" value="Sig_transdc_resp-reg_receiver"/>
</dbReference>
<organism evidence="9 10">
    <name type="scientific">Robbsia betulipollinis</name>
    <dbReference type="NCBI Taxonomy" id="2981849"/>
    <lineage>
        <taxon>Bacteria</taxon>
        <taxon>Pseudomonadati</taxon>
        <taxon>Pseudomonadota</taxon>
        <taxon>Betaproteobacteria</taxon>
        <taxon>Burkholderiales</taxon>
        <taxon>Burkholderiaceae</taxon>
        <taxon>Robbsia</taxon>
    </lineage>
</organism>
<reference evidence="9" key="1">
    <citation type="submission" date="2022-11" db="EMBL/GenBank/DDBJ databases">
        <title>Robbsia betulipollinis sp. nov., isolated from pollen of birch (Betula pendula).</title>
        <authorList>
            <person name="Shi H."/>
            <person name="Ambika Manirajan B."/>
            <person name="Ratering S."/>
            <person name="Geissler-Plaum R."/>
            <person name="Schnell S."/>
        </authorList>
    </citation>
    <scope>NUCLEOTIDE SEQUENCE</scope>
    <source>
        <strain evidence="9">Bb-Pol-6</strain>
    </source>
</reference>
<evidence type="ECO:0000256" key="3">
    <source>
        <dbReference type="ARBA" id="ARBA00023125"/>
    </source>
</evidence>
<dbReference type="PROSITE" id="PS51755">
    <property type="entry name" value="OMPR_PHOB"/>
    <property type="match status" value="1"/>
</dbReference>
<dbReference type="PANTHER" id="PTHR48111">
    <property type="entry name" value="REGULATOR OF RPOS"/>
    <property type="match status" value="1"/>
</dbReference>
<evidence type="ECO:0000313" key="10">
    <source>
        <dbReference type="Proteomes" id="UP001082899"/>
    </source>
</evidence>
<dbReference type="RefSeq" id="WP_267848116.1">
    <property type="nucleotide sequence ID" value="NZ_JAPMXC010000003.1"/>
</dbReference>
<keyword evidence="10" id="KW-1185">Reference proteome</keyword>
<evidence type="ECO:0000256" key="2">
    <source>
        <dbReference type="ARBA" id="ARBA00023012"/>
    </source>
</evidence>
<evidence type="ECO:0000313" key="9">
    <source>
        <dbReference type="EMBL" id="MCY0388221.1"/>
    </source>
</evidence>
<dbReference type="SUPFAM" id="SSF52172">
    <property type="entry name" value="CheY-like"/>
    <property type="match status" value="1"/>
</dbReference>
<feature type="DNA-binding region" description="OmpR/PhoB-type" evidence="5">
    <location>
        <begin position="127"/>
        <end position="226"/>
    </location>
</feature>
<evidence type="ECO:0000256" key="1">
    <source>
        <dbReference type="ARBA" id="ARBA00022553"/>
    </source>
</evidence>
<dbReference type="Gene3D" id="3.40.50.2300">
    <property type="match status" value="1"/>
</dbReference>
<dbReference type="PANTHER" id="PTHR48111:SF40">
    <property type="entry name" value="PHOSPHATE REGULON TRANSCRIPTIONAL REGULATORY PROTEIN PHOB"/>
    <property type="match status" value="1"/>
</dbReference>
<keyword evidence="2" id="KW-0902">Two-component regulatory system</keyword>
<feature type="region of interest" description="Disordered" evidence="6">
    <location>
        <begin position="225"/>
        <end position="278"/>
    </location>
</feature>
<comment type="caution">
    <text evidence="4">Lacks conserved residue(s) required for the propagation of feature annotation.</text>
</comment>
<dbReference type="InterPro" id="IPR001867">
    <property type="entry name" value="OmpR/PhoB-type_DNA-bd"/>
</dbReference>
<dbReference type="InterPro" id="IPR039420">
    <property type="entry name" value="WalR-like"/>
</dbReference>
<evidence type="ECO:0000256" key="4">
    <source>
        <dbReference type="PROSITE-ProRule" id="PRU00169"/>
    </source>
</evidence>
<evidence type="ECO:0000256" key="6">
    <source>
        <dbReference type="SAM" id="MobiDB-lite"/>
    </source>
</evidence>
<dbReference type="EMBL" id="JAPMXC010000003">
    <property type="protein sequence ID" value="MCY0388221.1"/>
    <property type="molecule type" value="Genomic_DNA"/>
</dbReference>
<gene>
    <name evidence="9" type="ORF">OVY01_13435</name>
</gene>
<dbReference type="PROSITE" id="PS50110">
    <property type="entry name" value="RESPONSE_REGULATORY"/>
    <property type="match status" value="1"/>
</dbReference>
<dbReference type="InterPro" id="IPR016032">
    <property type="entry name" value="Sig_transdc_resp-reg_C-effctor"/>
</dbReference>
<dbReference type="SUPFAM" id="SSF46894">
    <property type="entry name" value="C-terminal effector domain of the bipartite response regulators"/>
    <property type="match status" value="1"/>
</dbReference>
<evidence type="ECO:0000259" key="8">
    <source>
        <dbReference type="PROSITE" id="PS51755"/>
    </source>
</evidence>
<name>A0ABT3ZNV4_9BURK</name>
<feature type="compositionally biased region" description="Pro residues" evidence="6">
    <location>
        <begin position="240"/>
        <end position="254"/>
    </location>
</feature>
<sequence length="278" mass="29919">MRIALLDPQSARAEHYRQMLVAGGYRCHPFARVKPFLVATLRDTFDLAIVVGPAREPALRQALLTLAKRAAAPAILMLAAHATEADLIDLLDAGAHDCLTEPAGEAWLLARVRALLRRGRTAQPHAGLDTCFDGYRFDPVRCRVETPGGAVTLTPKELALALLLFRNQGRDLSRAYLVDGVWARESGPSSRSLDTHVSRIRQKLSLHPEYGYQLSAIYSHGYRLDQTNPGTTAETVLSPSPSPSPGPGPSPASSPPLAGTIALPHPPRPCARLPTVAG</sequence>
<dbReference type="Proteomes" id="UP001082899">
    <property type="component" value="Unassembled WGS sequence"/>
</dbReference>
<evidence type="ECO:0000259" key="7">
    <source>
        <dbReference type="PROSITE" id="PS50110"/>
    </source>
</evidence>
<feature type="domain" description="Response regulatory" evidence="7">
    <location>
        <begin position="2"/>
        <end position="116"/>
    </location>
</feature>
<dbReference type="CDD" id="cd00383">
    <property type="entry name" value="trans_reg_C"/>
    <property type="match status" value="1"/>
</dbReference>